<proteinExistence type="predicted"/>
<dbReference type="PROSITE" id="PS00519">
    <property type="entry name" value="HTH_ASNC_1"/>
    <property type="match status" value="1"/>
</dbReference>
<reference evidence="5 6" key="1">
    <citation type="submission" date="2018-04" db="EMBL/GenBank/DDBJ databases">
        <title>Genomic Encyclopedia of Archaeal and Bacterial Type Strains, Phase II (KMG-II): from individual species to whole genera.</title>
        <authorList>
            <person name="Goeker M."/>
        </authorList>
    </citation>
    <scope>NUCLEOTIDE SEQUENCE [LARGE SCALE GENOMIC DNA]</scope>
    <source>
        <strain evidence="5 6">DSM 21823</strain>
    </source>
</reference>
<dbReference type="PANTHER" id="PTHR30154:SF17">
    <property type="entry name" value="DNA-BINDING TRANSCRIPTIONAL ACTIVATOR DECR"/>
    <property type="match status" value="1"/>
</dbReference>
<keyword evidence="2" id="KW-0238">DNA-binding</keyword>
<evidence type="ECO:0000313" key="6">
    <source>
        <dbReference type="Proteomes" id="UP000244224"/>
    </source>
</evidence>
<dbReference type="PRINTS" id="PR00033">
    <property type="entry name" value="HTHASNC"/>
</dbReference>
<dbReference type="InterPro" id="IPR011991">
    <property type="entry name" value="ArsR-like_HTH"/>
</dbReference>
<evidence type="ECO:0000256" key="3">
    <source>
        <dbReference type="ARBA" id="ARBA00023163"/>
    </source>
</evidence>
<keyword evidence="3" id="KW-0804">Transcription</keyword>
<keyword evidence="6" id="KW-1185">Reference proteome</keyword>
<dbReference type="Pfam" id="PF13412">
    <property type="entry name" value="HTH_24"/>
    <property type="match status" value="1"/>
</dbReference>
<dbReference type="InterPro" id="IPR000485">
    <property type="entry name" value="AsnC-type_HTH_dom"/>
</dbReference>
<dbReference type="GO" id="GO:0006355">
    <property type="term" value="P:regulation of DNA-templated transcription"/>
    <property type="evidence" value="ECO:0007669"/>
    <property type="project" value="UniProtKB-ARBA"/>
</dbReference>
<dbReference type="CDD" id="cd00090">
    <property type="entry name" value="HTH_ARSR"/>
    <property type="match status" value="1"/>
</dbReference>
<dbReference type="Proteomes" id="UP000244224">
    <property type="component" value="Unassembled WGS sequence"/>
</dbReference>
<dbReference type="PANTHER" id="PTHR30154">
    <property type="entry name" value="LEUCINE-RESPONSIVE REGULATORY PROTEIN"/>
    <property type="match status" value="1"/>
</dbReference>
<accession>A0A2T6AXZ2</accession>
<dbReference type="InterPro" id="IPR011008">
    <property type="entry name" value="Dimeric_a/b-barrel"/>
</dbReference>
<dbReference type="PROSITE" id="PS50956">
    <property type="entry name" value="HTH_ASNC_2"/>
    <property type="match status" value="1"/>
</dbReference>
<dbReference type="InterPro" id="IPR019885">
    <property type="entry name" value="Tscrpt_reg_HTH_AsnC-type_CS"/>
</dbReference>
<dbReference type="GO" id="GO:0043565">
    <property type="term" value="F:sequence-specific DNA binding"/>
    <property type="evidence" value="ECO:0007669"/>
    <property type="project" value="InterPro"/>
</dbReference>
<dbReference type="GO" id="GO:0005829">
    <property type="term" value="C:cytosol"/>
    <property type="evidence" value="ECO:0007669"/>
    <property type="project" value="TreeGrafter"/>
</dbReference>
<evidence type="ECO:0000313" key="5">
    <source>
        <dbReference type="EMBL" id="PTX48677.1"/>
    </source>
</evidence>
<sequence length="152" mass="17507">MEKLDHIDRRILAILQRDASLSLEDLGERIGLSRNAVWRRVRALEESGVIRARVALLDPEKLGLGLTVFMMIRAERHTPDWLEKFTRATRDMPEILGAYRMTGDLDYLIRARVADVKAFDRLYKDLIARVELHDVSSSFVMEETKETTALPV</sequence>
<dbReference type="AlphaFoldDB" id="A0A2T6AXZ2"/>
<dbReference type="Pfam" id="PF01037">
    <property type="entry name" value="AsnC_trans_reg"/>
    <property type="match status" value="1"/>
</dbReference>
<evidence type="ECO:0000259" key="4">
    <source>
        <dbReference type="PROSITE" id="PS50956"/>
    </source>
</evidence>
<feature type="domain" description="HTH asnC-type" evidence="4">
    <location>
        <begin position="4"/>
        <end position="65"/>
    </location>
</feature>
<dbReference type="InterPro" id="IPR036388">
    <property type="entry name" value="WH-like_DNA-bd_sf"/>
</dbReference>
<dbReference type="SUPFAM" id="SSF46785">
    <property type="entry name" value="Winged helix' DNA-binding domain"/>
    <property type="match status" value="1"/>
</dbReference>
<protein>
    <submittedName>
        <fullName evidence="5">AsnC family transcriptional regulator</fullName>
    </submittedName>
</protein>
<dbReference type="SUPFAM" id="SSF54909">
    <property type="entry name" value="Dimeric alpha+beta barrel"/>
    <property type="match status" value="1"/>
</dbReference>
<dbReference type="InterPro" id="IPR019887">
    <property type="entry name" value="Tscrpt_reg_AsnC/Lrp_C"/>
</dbReference>
<dbReference type="InterPro" id="IPR036390">
    <property type="entry name" value="WH_DNA-bd_sf"/>
</dbReference>
<dbReference type="SMART" id="SM00344">
    <property type="entry name" value="HTH_ASNC"/>
    <property type="match status" value="1"/>
</dbReference>
<name>A0A2T6AXZ2_9RHOB</name>
<dbReference type="InterPro" id="IPR019888">
    <property type="entry name" value="Tscrpt_reg_AsnC-like"/>
</dbReference>
<dbReference type="Gene3D" id="1.10.10.10">
    <property type="entry name" value="Winged helix-like DNA-binding domain superfamily/Winged helix DNA-binding domain"/>
    <property type="match status" value="1"/>
</dbReference>
<evidence type="ECO:0000256" key="2">
    <source>
        <dbReference type="ARBA" id="ARBA00023125"/>
    </source>
</evidence>
<dbReference type="EMBL" id="QBKP01000009">
    <property type="protein sequence ID" value="PTX48677.1"/>
    <property type="molecule type" value="Genomic_DNA"/>
</dbReference>
<evidence type="ECO:0000256" key="1">
    <source>
        <dbReference type="ARBA" id="ARBA00023015"/>
    </source>
</evidence>
<dbReference type="RefSeq" id="WP_054303723.1">
    <property type="nucleotide sequence ID" value="NZ_QBKP01000009.1"/>
</dbReference>
<organism evidence="5 6">
    <name type="scientific">Gemmobacter caeni</name>
    <dbReference type="NCBI Taxonomy" id="589035"/>
    <lineage>
        <taxon>Bacteria</taxon>
        <taxon>Pseudomonadati</taxon>
        <taxon>Pseudomonadota</taxon>
        <taxon>Alphaproteobacteria</taxon>
        <taxon>Rhodobacterales</taxon>
        <taxon>Paracoccaceae</taxon>
        <taxon>Gemmobacter</taxon>
    </lineage>
</organism>
<comment type="caution">
    <text evidence="5">The sequence shown here is derived from an EMBL/GenBank/DDBJ whole genome shotgun (WGS) entry which is preliminary data.</text>
</comment>
<dbReference type="Gene3D" id="3.30.70.920">
    <property type="match status" value="1"/>
</dbReference>
<gene>
    <name evidence="5" type="ORF">C8N34_109187</name>
</gene>
<dbReference type="OrthoDB" id="7847328at2"/>
<keyword evidence="1" id="KW-0805">Transcription regulation</keyword>
<dbReference type="GO" id="GO:0043200">
    <property type="term" value="P:response to amino acid"/>
    <property type="evidence" value="ECO:0007669"/>
    <property type="project" value="TreeGrafter"/>
</dbReference>